<sequence length="85" mass="9971">LLSLRSNSKIKGRFSCIIDEKKGIFAGEYYLTRTGDTIEFIITPTKGWQPFPGKLWLKTYKWISEIQIQDIGDIKINSYWRRIKG</sequence>
<comment type="caution">
    <text evidence="1">The sequence shown here is derived from an EMBL/GenBank/DDBJ whole genome shotgun (WGS) entry which is preliminary data.</text>
</comment>
<accession>X1G661</accession>
<organism evidence="1">
    <name type="scientific">marine sediment metagenome</name>
    <dbReference type="NCBI Taxonomy" id="412755"/>
    <lineage>
        <taxon>unclassified sequences</taxon>
        <taxon>metagenomes</taxon>
        <taxon>ecological metagenomes</taxon>
    </lineage>
</organism>
<protein>
    <submittedName>
        <fullName evidence="1">Uncharacterized protein</fullName>
    </submittedName>
</protein>
<dbReference type="EMBL" id="BARU01015109">
    <property type="protein sequence ID" value="GAH40345.1"/>
    <property type="molecule type" value="Genomic_DNA"/>
</dbReference>
<reference evidence="1" key="1">
    <citation type="journal article" date="2014" name="Front. Microbiol.">
        <title>High frequency of phylogenetically diverse reductive dehalogenase-homologous genes in deep subseafloor sedimentary metagenomes.</title>
        <authorList>
            <person name="Kawai M."/>
            <person name="Futagami T."/>
            <person name="Toyoda A."/>
            <person name="Takaki Y."/>
            <person name="Nishi S."/>
            <person name="Hori S."/>
            <person name="Arai W."/>
            <person name="Tsubouchi T."/>
            <person name="Morono Y."/>
            <person name="Uchiyama I."/>
            <person name="Ito T."/>
            <person name="Fujiyama A."/>
            <person name="Inagaki F."/>
            <person name="Takami H."/>
        </authorList>
    </citation>
    <scope>NUCLEOTIDE SEQUENCE</scope>
    <source>
        <strain evidence="1">Expedition CK06-06</strain>
    </source>
</reference>
<proteinExistence type="predicted"/>
<name>X1G661_9ZZZZ</name>
<evidence type="ECO:0000313" key="1">
    <source>
        <dbReference type="EMBL" id="GAH40345.1"/>
    </source>
</evidence>
<feature type="non-terminal residue" evidence="1">
    <location>
        <position position="1"/>
    </location>
</feature>
<gene>
    <name evidence="1" type="ORF">S03H2_26218</name>
</gene>
<dbReference type="AlphaFoldDB" id="X1G661"/>